<dbReference type="NCBIfam" id="NF046040">
    <property type="entry name" value="RelB_antitoxin"/>
    <property type="match status" value="1"/>
</dbReference>
<organism evidence="1 2">
    <name type="scientific">Aminivibrio pyruvatiphilus</name>
    <dbReference type="NCBI Taxonomy" id="1005740"/>
    <lineage>
        <taxon>Bacteria</taxon>
        <taxon>Thermotogati</taxon>
        <taxon>Synergistota</taxon>
        <taxon>Synergistia</taxon>
        <taxon>Synergistales</taxon>
        <taxon>Aminobacteriaceae</taxon>
        <taxon>Aminivibrio</taxon>
    </lineage>
</organism>
<dbReference type="InterPro" id="IPR010985">
    <property type="entry name" value="Ribbon_hlx_hlx"/>
</dbReference>
<dbReference type="OrthoDB" id="1691100at2"/>
<reference evidence="1 2" key="1">
    <citation type="submission" date="2019-03" db="EMBL/GenBank/DDBJ databases">
        <title>Genomic Encyclopedia of Type Strains, Phase IV (KMG-IV): sequencing the most valuable type-strain genomes for metagenomic binning, comparative biology and taxonomic classification.</title>
        <authorList>
            <person name="Goeker M."/>
        </authorList>
    </citation>
    <scope>NUCLEOTIDE SEQUENCE [LARGE SCALE GENOMIC DNA]</scope>
    <source>
        <strain evidence="1 2">DSM 25964</strain>
    </source>
</reference>
<evidence type="ECO:0000313" key="2">
    <source>
        <dbReference type="Proteomes" id="UP000295066"/>
    </source>
</evidence>
<dbReference type="Proteomes" id="UP000295066">
    <property type="component" value="Unassembled WGS sequence"/>
</dbReference>
<dbReference type="Pfam" id="PF19807">
    <property type="entry name" value="DUF6290"/>
    <property type="match status" value="1"/>
</dbReference>
<accession>A0A4R8M8H7</accession>
<dbReference type="Gene3D" id="1.20.5.780">
    <property type="entry name" value="Single helix bin"/>
    <property type="match status" value="1"/>
</dbReference>
<keyword evidence="2" id="KW-1185">Reference proteome</keyword>
<evidence type="ECO:0000313" key="1">
    <source>
        <dbReference type="EMBL" id="TDY61268.1"/>
    </source>
</evidence>
<comment type="caution">
    <text evidence="1">The sequence shown here is derived from an EMBL/GenBank/DDBJ whole genome shotgun (WGS) entry which is preliminary data.</text>
</comment>
<protein>
    <submittedName>
        <fullName evidence="1">Ribbon-helix-helix CopG family protein</fullName>
    </submittedName>
</protein>
<dbReference type="SUPFAM" id="SSF47598">
    <property type="entry name" value="Ribbon-helix-helix"/>
    <property type="match status" value="1"/>
</dbReference>
<name>A0A4R8M8H7_9BACT</name>
<proteinExistence type="predicted"/>
<dbReference type="AlphaFoldDB" id="A0A4R8M8H7"/>
<dbReference type="InterPro" id="IPR046257">
    <property type="entry name" value="DUF6290"/>
</dbReference>
<dbReference type="RefSeq" id="WP_133957317.1">
    <property type="nucleotide sequence ID" value="NZ_SORI01000006.1"/>
</dbReference>
<dbReference type="GO" id="GO:0006355">
    <property type="term" value="P:regulation of DNA-templated transcription"/>
    <property type="evidence" value="ECO:0007669"/>
    <property type="project" value="InterPro"/>
</dbReference>
<gene>
    <name evidence="1" type="ORF">C8D99_106123</name>
</gene>
<sequence>MATITLRMSEEDTRLIRQYAEMTGTTVSQFVRQAALDRIEDEYDRSALTRYLEVAERGDFIPYGEARKDWELE</sequence>
<dbReference type="EMBL" id="SORI01000006">
    <property type="protein sequence ID" value="TDY61268.1"/>
    <property type="molecule type" value="Genomic_DNA"/>
</dbReference>